<comment type="subcellular location">
    <subcellularLocation>
        <location evidence="1">Cytoplasm</location>
    </subcellularLocation>
</comment>
<dbReference type="GO" id="GO:0005737">
    <property type="term" value="C:cytoplasm"/>
    <property type="evidence" value="ECO:0007669"/>
    <property type="project" value="UniProtKB-SubCell"/>
</dbReference>
<dbReference type="InterPro" id="IPR044063">
    <property type="entry name" value="ZF_RING_GID"/>
</dbReference>
<dbReference type="GO" id="GO:0005634">
    <property type="term" value="C:nucleus"/>
    <property type="evidence" value="ECO:0007669"/>
    <property type="project" value="TreeGrafter"/>
</dbReference>
<gene>
    <name evidence="11" type="ORF">BON22_3540</name>
</gene>
<proteinExistence type="inferred from homology"/>
<dbReference type="STRING" id="36022.A0A1V2L4N2"/>
<evidence type="ECO:0000256" key="2">
    <source>
        <dbReference type="ARBA" id="ARBA00022490"/>
    </source>
</evidence>
<keyword evidence="3" id="KW-0479">Metal-binding</keyword>
<evidence type="ECO:0000256" key="8">
    <source>
        <dbReference type="ARBA" id="ARBA00080744"/>
    </source>
</evidence>
<dbReference type="PROSITE" id="PS51867">
    <property type="entry name" value="ZF_RING_GID"/>
    <property type="match status" value="1"/>
</dbReference>
<dbReference type="FunFam" id="3.30.40.10:FF:000143">
    <property type="entry name" value="Regulator of gluconeogenesis Rmd5"/>
    <property type="match status" value="1"/>
</dbReference>
<dbReference type="PANTHER" id="PTHR12170">
    <property type="entry name" value="MACROPHAGE ERYTHROBLAST ATTACHER-RELATED"/>
    <property type="match status" value="1"/>
</dbReference>
<accession>A0A1V2L4N2</accession>
<evidence type="ECO:0000259" key="10">
    <source>
        <dbReference type="PROSITE" id="PS51867"/>
    </source>
</evidence>
<dbReference type="Proteomes" id="UP000189513">
    <property type="component" value="Unassembled WGS sequence"/>
</dbReference>
<dbReference type="GO" id="GO:0043161">
    <property type="term" value="P:proteasome-mediated ubiquitin-dependent protein catabolic process"/>
    <property type="evidence" value="ECO:0007669"/>
    <property type="project" value="InterPro"/>
</dbReference>
<evidence type="ECO:0000256" key="3">
    <source>
        <dbReference type="ARBA" id="ARBA00022723"/>
    </source>
</evidence>
<dbReference type="AlphaFoldDB" id="A0A1V2L4N2"/>
<evidence type="ECO:0000256" key="4">
    <source>
        <dbReference type="ARBA" id="ARBA00022771"/>
    </source>
</evidence>
<dbReference type="SUPFAM" id="SSF57850">
    <property type="entry name" value="RING/U-box"/>
    <property type="match status" value="1"/>
</dbReference>
<name>A0A1V2L4N2_CYBFA</name>
<dbReference type="VEuPathDB" id="FungiDB:BON22_3540"/>
<protein>
    <recommendedName>
        <fullName evidence="8">GID complex catalytic subunit 2</fullName>
    </recommendedName>
    <alternativeName>
        <fullName evidence="7">Glucose-induced degradation protein 2</fullName>
    </alternativeName>
</protein>
<dbReference type="PANTHER" id="PTHR12170:SF3">
    <property type="entry name" value="GH10162P"/>
    <property type="match status" value="1"/>
</dbReference>
<comment type="similarity">
    <text evidence="6">Belongs to the RMD5/GID2 family.</text>
</comment>
<feature type="zinc finger region" description="RING-Gid-type" evidence="9">
    <location>
        <begin position="203"/>
        <end position="245"/>
    </location>
</feature>
<evidence type="ECO:0000256" key="6">
    <source>
        <dbReference type="ARBA" id="ARBA00061136"/>
    </source>
</evidence>
<dbReference type="GO" id="GO:0008270">
    <property type="term" value="F:zinc ion binding"/>
    <property type="evidence" value="ECO:0007669"/>
    <property type="project" value="UniProtKB-KW"/>
</dbReference>
<sequence>MTSTFDTLEADFATFASADNIGQSLESTRSYISSLESLYAQLEQDDTTDCNSVKKLSKTWEDSIRKNLKTSNSAINKFGKALEKIEPLDDVYQYPIDKTSRNLALVDNAVRLHLLREGDLGLDIGRVDVMSNFAEMNAILKELRFSFESSLFTIILAAHIAFPFFSKLQKIKVATKLEWTSRDELPIEIQLPNSLKFHAIYICPVFKCETTQQNPAMALPCHHVISKQALQNLSKNGGSFKCPYCPVTALASQCLKVQFHAI</sequence>
<feature type="domain" description="RING-Gid-type" evidence="10">
    <location>
        <begin position="203"/>
        <end position="245"/>
    </location>
</feature>
<keyword evidence="2" id="KW-0963">Cytoplasm</keyword>
<dbReference type="EMBL" id="MPUK01000006">
    <property type="protein sequence ID" value="ONH66862.1"/>
    <property type="molecule type" value="Genomic_DNA"/>
</dbReference>
<evidence type="ECO:0000313" key="12">
    <source>
        <dbReference type="Proteomes" id="UP000189513"/>
    </source>
</evidence>
<keyword evidence="5" id="KW-0862">Zinc</keyword>
<dbReference type="InterPro" id="IPR045098">
    <property type="entry name" value="Fyv10_fam"/>
</dbReference>
<dbReference type="GO" id="GO:0034657">
    <property type="term" value="C:GID complex"/>
    <property type="evidence" value="ECO:0007669"/>
    <property type="project" value="TreeGrafter"/>
</dbReference>
<keyword evidence="12" id="KW-1185">Reference proteome</keyword>
<organism evidence="11 12">
    <name type="scientific">Cyberlindnera fabianii</name>
    <name type="common">Yeast</name>
    <name type="synonym">Hansenula fabianii</name>
    <dbReference type="NCBI Taxonomy" id="36022"/>
    <lineage>
        <taxon>Eukaryota</taxon>
        <taxon>Fungi</taxon>
        <taxon>Dikarya</taxon>
        <taxon>Ascomycota</taxon>
        <taxon>Saccharomycotina</taxon>
        <taxon>Saccharomycetes</taxon>
        <taxon>Phaffomycetales</taxon>
        <taxon>Phaffomycetaceae</taxon>
        <taxon>Cyberlindnera</taxon>
    </lineage>
</organism>
<evidence type="ECO:0000256" key="7">
    <source>
        <dbReference type="ARBA" id="ARBA00075398"/>
    </source>
</evidence>
<comment type="caution">
    <text evidence="11">The sequence shown here is derived from an EMBL/GenBank/DDBJ whole genome shotgun (WGS) entry which is preliminary data.</text>
</comment>
<dbReference type="GO" id="GO:0061630">
    <property type="term" value="F:ubiquitin protein ligase activity"/>
    <property type="evidence" value="ECO:0007669"/>
    <property type="project" value="InterPro"/>
</dbReference>
<evidence type="ECO:0000313" key="11">
    <source>
        <dbReference type="EMBL" id="ONH66862.1"/>
    </source>
</evidence>
<evidence type="ECO:0000256" key="9">
    <source>
        <dbReference type="PROSITE-ProRule" id="PRU01215"/>
    </source>
</evidence>
<keyword evidence="4 9" id="KW-0863">Zinc-finger</keyword>
<reference evidence="12" key="1">
    <citation type="journal article" date="2017" name="Genome Announc.">
        <title>Genome sequences of Cyberlindnera fabianii 65, Pichia kudriavzevii 129, and Saccharomyces cerevisiae 131 isolated from fermented masau fruits in Zimbabwe.</title>
        <authorList>
            <person name="van Rijswijck I.M.H."/>
            <person name="Derks M.F.L."/>
            <person name="Abee T."/>
            <person name="de Ridder D."/>
            <person name="Smid E.J."/>
        </authorList>
    </citation>
    <scope>NUCLEOTIDE SEQUENCE [LARGE SCALE GENOMIC DNA]</scope>
    <source>
        <strain evidence="12">65</strain>
    </source>
</reference>
<evidence type="ECO:0000256" key="1">
    <source>
        <dbReference type="ARBA" id="ARBA00004496"/>
    </source>
</evidence>
<evidence type="ECO:0000256" key="5">
    <source>
        <dbReference type="ARBA" id="ARBA00022833"/>
    </source>
</evidence>